<dbReference type="InterPro" id="IPR003661">
    <property type="entry name" value="HisK_dim/P_dom"/>
</dbReference>
<comment type="catalytic activity">
    <reaction evidence="1">
        <text>ATP + protein L-histidine = ADP + protein N-phospho-L-histidine.</text>
        <dbReference type="EC" id="2.7.13.3"/>
    </reaction>
</comment>
<evidence type="ECO:0000256" key="9">
    <source>
        <dbReference type="ARBA" id="ARBA00022989"/>
    </source>
</evidence>
<evidence type="ECO:0000256" key="5">
    <source>
        <dbReference type="ARBA" id="ARBA00022553"/>
    </source>
</evidence>
<keyword evidence="13" id="KW-1185">Reference proteome</keyword>
<name>A0ABS4BKW9_9HYPH</name>
<accession>A0ABS4BKW9</accession>
<proteinExistence type="predicted"/>
<evidence type="ECO:0000256" key="3">
    <source>
        <dbReference type="ARBA" id="ARBA00012438"/>
    </source>
</evidence>
<dbReference type="InterPro" id="IPR005467">
    <property type="entry name" value="His_kinase_dom"/>
</dbReference>
<keyword evidence="7 10" id="KW-0812">Transmembrane</keyword>
<dbReference type="Gene3D" id="1.10.287.130">
    <property type="match status" value="1"/>
</dbReference>
<dbReference type="SUPFAM" id="SSF55874">
    <property type="entry name" value="ATPase domain of HSP90 chaperone/DNA topoisomerase II/histidine kinase"/>
    <property type="match status" value="1"/>
</dbReference>
<evidence type="ECO:0000256" key="1">
    <source>
        <dbReference type="ARBA" id="ARBA00000085"/>
    </source>
</evidence>
<dbReference type="Pfam" id="PF02518">
    <property type="entry name" value="HATPase_c"/>
    <property type="match status" value="1"/>
</dbReference>
<dbReference type="InterPro" id="IPR003594">
    <property type="entry name" value="HATPase_dom"/>
</dbReference>
<protein>
    <recommendedName>
        <fullName evidence="3">histidine kinase</fullName>
        <ecNumber evidence="3">2.7.13.3</ecNumber>
    </recommendedName>
</protein>
<keyword evidence="9 10" id="KW-1133">Transmembrane helix</keyword>
<evidence type="ECO:0000313" key="13">
    <source>
        <dbReference type="Proteomes" id="UP000678276"/>
    </source>
</evidence>
<dbReference type="SUPFAM" id="SSF103190">
    <property type="entry name" value="Sensory domain-like"/>
    <property type="match status" value="2"/>
</dbReference>
<dbReference type="InterPro" id="IPR050351">
    <property type="entry name" value="BphY/WalK/GraS-like"/>
</dbReference>
<feature type="domain" description="Histidine kinase" evidence="11">
    <location>
        <begin position="408"/>
        <end position="618"/>
    </location>
</feature>
<evidence type="ECO:0000256" key="10">
    <source>
        <dbReference type="SAM" id="Phobius"/>
    </source>
</evidence>
<dbReference type="SMART" id="SM00387">
    <property type="entry name" value="HATPase_c"/>
    <property type="match status" value="1"/>
</dbReference>
<dbReference type="Gene3D" id="3.30.565.10">
    <property type="entry name" value="Histidine kinase-like ATPase, C-terminal domain"/>
    <property type="match status" value="1"/>
</dbReference>
<dbReference type="CDD" id="cd00082">
    <property type="entry name" value="HisKA"/>
    <property type="match status" value="1"/>
</dbReference>
<dbReference type="PANTHER" id="PTHR42878:SF15">
    <property type="entry name" value="BACTERIOPHYTOCHROME"/>
    <property type="match status" value="1"/>
</dbReference>
<dbReference type="CDD" id="cd18773">
    <property type="entry name" value="PDC1_HK_sensor"/>
    <property type="match status" value="1"/>
</dbReference>
<dbReference type="RefSeq" id="WP_209595289.1">
    <property type="nucleotide sequence ID" value="NZ_JAGJCF010000010.1"/>
</dbReference>
<organism evidence="12 13">
    <name type="scientific">Jiella mangrovi</name>
    <dbReference type="NCBI Taxonomy" id="2821407"/>
    <lineage>
        <taxon>Bacteria</taxon>
        <taxon>Pseudomonadati</taxon>
        <taxon>Pseudomonadota</taxon>
        <taxon>Alphaproteobacteria</taxon>
        <taxon>Hyphomicrobiales</taxon>
        <taxon>Aurantimonadaceae</taxon>
        <taxon>Jiella</taxon>
    </lineage>
</organism>
<dbReference type="SMART" id="SM00388">
    <property type="entry name" value="HisKA"/>
    <property type="match status" value="1"/>
</dbReference>
<evidence type="ECO:0000256" key="8">
    <source>
        <dbReference type="ARBA" id="ARBA00022777"/>
    </source>
</evidence>
<feature type="transmembrane region" description="Helical" evidence="10">
    <location>
        <begin position="33"/>
        <end position="58"/>
    </location>
</feature>
<comment type="caution">
    <text evidence="12">The sequence shown here is derived from an EMBL/GenBank/DDBJ whole genome shotgun (WGS) entry which is preliminary data.</text>
</comment>
<dbReference type="InterPro" id="IPR036890">
    <property type="entry name" value="HATPase_C_sf"/>
</dbReference>
<evidence type="ECO:0000313" key="12">
    <source>
        <dbReference type="EMBL" id="MBP0616805.1"/>
    </source>
</evidence>
<dbReference type="Pfam" id="PF21623">
    <property type="entry name" value="HK_sensor_dom_bact"/>
    <property type="match status" value="1"/>
</dbReference>
<dbReference type="InterPro" id="IPR004358">
    <property type="entry name" value="Sig_transdc_His_kin-like_C"/>
</dbReference>
<evidence type="ECO:0000256" key="4">
    <source>
        <dbReference type="ARBA" id="ARBA00022475"/>
    </source>
</evidence>
<comment type="subcellular location">
    <subcellularLocation>
        <location evidence="2">Cell membrane</location>
        <topology evidence="2">Multi-pass membrane protein</topology>
    </subcellularLocation>
</comment>
<dbReference type="InterPro" id="IPR029151">
    <property type="entry name" value="Sensor-like_sf"/>
</dbReference>
<evidence type="ECO:0000256" key="6">
    <source>
        <dbReference type="ARBA" id="ARBA00022679"/>
    </source>
</evidence>
<dbReference type="InterPro" id="IPR048760">
    <property type="entry name" value="VP0354-like_sensor_dom"/>
</dbReference>
<dbReference type="InterPro" id="IPR036097">
    <property type="entry name" value="HisK_dim/P_sf"/>
</dbReference>
<evidence type="ECO:0000256" key="7">
    <source>
        <dbReference type="ARBA" id="ARBA00022692"/>
    </source>
</evidence>
<dbReference type="EMBL" id="JAGJCF010000010">
    <property type="protein sequence ID" value="MBP0616805.1"/>
    <property type="molecule type" value="Genomic_DNA"/>
</dbReference>
<evidence type="ECO:0000256" key="2">
    <source>
        <dbReference type="ARBA" id="ARBA00004651"/>
    </source>
</evidence>
<dbReference type="Gene3D" id="3.30.450.20">
    <property type="entry name" value="PAS domain"/>
    <property type="match status" value="2"/>
</dbReference>
<dbReference type="Proteomes" id="UP000678276">
    <property type="component" value="Unassembled WGS sequence"/>
</dbReference>
<dbReference type="Pfam" id="PF00512">
    <property type="entry name" value="HisKA"/>
    <property type="match status" value="1"/>
</dbReference>
<keyword evidence="4" id="KW-1003">Cell membrane</keyword>
<reference evidence="12 13" key="1">
    <citation type="submission" date="2021-04" db="EMBL/GenBank/DDBJ databases">
        <title>Whole genome sequence of Jiella sp. KSK16Y-1.</title>
        <authorList>
            <person name="Tuo L."/>
        </authorList>
    </citation>
    <scope>NUCLEOTIDE SEQUENCE [LARGE SCALE GENOMIC DNA]</scope>
    <source>
        <strain evidence="12 13">KSK16Y-1</strain>
    </source>
</reference>
<sequence>MTDFAIPPDKARSPQRWWSRAAMPSRRFVARGLYAKAAFVFVPAAFLATAAFALVVWVEAEAIEQLHGKTLEQIVDIAVIDVNAHLRNGVTDAGFLADDRTLRQWLETGGVANRQRLEEQLVEFLGHKPQYNSARLLDIAGQEVLRVDVNAAGQPVALAQHLLQDKASRYYFEETIGLPDGNFYISRLDLNVERGVIEVPIRPTLRFAAPVFHPSGERRGVLVLNYNARDLLEDLRRKAIGRGGEVWLIDEAGYWLLGPDPTVEWAFMYHDRQSLSFAAAHGAAWEAMRNAKELVGAASTATGEFAFAAVDRTLAAGNPGRATRPRWYAVAFLSPERAKSNANSPLLAETVVWAGTLVLFAAASLAIGSQWQRRSVSEAKVRDLAHQLETDNMALASVNRELEAFSYSVSHDLRTPLRSIDGFSLALYEDYGDTLDPEGRRYLERIRLAAQRMGHLIDDLLGLARVTTTDIRPTPIDVTQLARTVVDAVESPHPVRWTIEPGMPAVADAGLLQILLENLLGNAVKFTAKADHAEISVGRRGRGADTVFFVADNGAGFDMEHAGRLFGAFQRLHADTYPGTGIGLATAQRIVSRHGGRIWAEASPDLGATFFFTLGKPGP</sequence>
<dbReference type="PRINTS" id="PR00344">
    <property type="entry name" value="BCTRLSENSOR"/>
</dbReference>
<keyword evidence="6" id="KW-0808">Transferase</keyword>
<dbReference type="EC" id="2.7.13.3" evidence="3"/>
<dbReference type="PANTHER" id="PTHR42878">
    <property type="entry name" value="TWO-COMPONENT HISTIDINE KINASE"/>
    <property type="match status" value="1"/>
</dbReference>
<evidence type="ECO:0000259" key="11">
    <source>
        <dbReference type="PROSITE" id="PS50109"/>
    </source>
</evidence>
<keyword evidence="5" id="KW-0597">Phosphoprotein</keyword>
<gene>
    <name evidence="12" type="ORF">J6595_14555</name>
</gene>
<dbReference type="SUPFAM" id="SSF47384">
    <property type="entry name" value="Homodimeric domain of signal transducing histidine kinase"/>
    <property type="match status" value="1"/>
</dbReference>
<dbReference type="PROSITE" id="PS50109">
    <property type="entry name" value="HIS_KIN"/>
    <property type="match status" value="1"/>
</dbReference>
<keyword evidence="10" id="KW-0472">Membrane</keyword>
<keyword evidence="8" id="KW-0418">Kinase</keyword>